<dbReference type="Proteomes" id="UP001196509">
    <property type="component" value="Unassembled WGS sequence"/>
</dbReference>
<reference evidence="3" key="1">
    <citation type="submission" date="2021-08" db="EMBL/GenBank/DDBJ databases">
        <title>Hoeflea bacterium WL0058 sp. nov., isolated from the sediment.</title>
        <authorList>
            <person name="Wang L."/>
            <person name="Zhang D."/>
        </authorList>
    </citation>
    <scope>NUCLEOTIDE SEQUENCE</scope>
    <source>
        <strain evidence="3">WL0058</strain>
    </source>
</reference>
<dbReference type="Pfam" id="PF02615">
    <property type="entry name" value="Ldh_2"/>
    <property type="match status" value="1"/>
</dbReference>
<dbReference type="EMBL" id="JAICBX010000002">
    <property type="protein sequence ID" value="MBW8638161.1"/>
    <property type="molecule type" value="Genomic_DNA"/>
</dbReference>
<sequence length="358" mass="37198">MTIQDCAQRTFQVAVVRDLLAGIFIAAGLSRAGAEEVSLALIEADQQGLPSHGVVQAENYVNYLEAGMAQPSDEPASVEDRGAVTIIDAGHMLGHLIAGTAMRHAVQAARQFGIGVCSVRHSFHFGAAGRYAKMAADDNLVGICMTNARAVMPAPGGAEPLVGTNPLAIAVPAGDHPPVVFDMATSQGALGKIHMARQAGKPIPDDWAVDSDGAPTTDPVAALAGMLLPAAGPKGFGLSFMIDLLSATLSAGAPGTEIGPMKGNLTKPMDCSHLFIALDPAFFRPTADFLSDVDVAVERVKSSRRAAGTDELFVPGERKHRALQTSPDAVTLSPAAQASLAILARDRGVALPDEWEQE</sequence>
<comment type="caution">
    <text evidence="3">The sequence shown here is derived from an EMBL/GenBank/DDBJ whole genome shotgun (WGS) entry which is preliminary data.</text>
</comment>
<protein>
    <submittedName>
        <fullName evidence="3">Ldh family oxidoreductase</fullName>
    </submittedName>
</protein>
<evidence type="ECO:0000256" key="1">
    <source>
        <dbReference type="ARBA" id="ARBA00006056"/>
    </source>
</evidence>
<evidence type="ECO:0000256" key="2">
    <source>
        <dbReference type="ARBA" id="ARBA00023002"/>
    </source>
</evidence>
<name>A0AAE2ZNY1_9HYPH</name>
<dbReference type="InterPro" id="IPR003767">
    <property type="entry name" value="Malate/L-lactate_DH-like"/>
</dbReference>
<keyword evidence="2" id="KW-0560">Oxidoreductase</keyword>
<dbReference type="Gene3D" id="1.10.1530.10">
    <property type="match status" value="1"/>
</dbReference>
<dbReference type="PANTHER" id="PTHR11091:SF0">
    <property type="entry name" value="MALATE DEHYDROGENASE"/>
    <property type="match status" value="1"/>
</dbReference>
<dbReference type="Gene3D" id="3.30.1370.60">
    <property type="entry name" value="Hypothetical oxidoreductase yiak, domain 2"/>
    <property type="match status" value="1"/>
</dbReference>
<dbReference type="InterPro" id="IPR036111">
    <property type="entry name" value="Mal/L-sulfo/L-lacto_DH-like_sf"/>
</dbReference>
<organism evidence="3 4">
    <name type="scientific">Flavimaribacter sediminis</name>
    <dbReference type="NCBI Taxonomy" id="2865987"/>
    <lineage>
        <taxon>Bacteria</taxon>
        <taxon>Pseudomonadati</taxon>
        <taxon>Pseudomonadota</taxon>
        <taxon>Alphaproteobacteria</taxon>
        <taxon>Hyphomicrobiales</taxon>
        <taxon>Rhizobiaceae</taxon>
        <taxon>Flavimaribacter</taxon>
    </lineage>
</organism>
<accession>A0AAE2ZNY1</accession>
<dbReference type="PANTHER" id="PTHR11091">
    <property type="entry name" value="OXIDOREDUCTASE-RELATED"/>
    <property type="match status" value="1"/>
</dbReference>
<gene>
    <name evidence="3" type="ORF">K1W69_13270</name>
</gene>
<dbReference type="InterPro" id="IPR043143">
    <property type="entry name" value="Mal/L-sulf/L-lact_DH-like_NADP"/>
</dbReference>
<proteinExistence type="inferred from homology"/>
<dbReference type="GO" id="GO:0016491">
    <property type="term" value="F:oxidoreductase activity"/>
    <property type="evidence" value="ECO:0007669"/>
    <property type="project" value="UniProtKB-KW"/>
</dbReference>
<dbReference type="InterPro" id="IPR043144">
    <property type="entry name" value="Mal/L-sulf/L-lact_DH-like_ah"/>
</dbReference>
<evidence type="ECO:0000313" key="4">
    <source>
        <dbReference type="Proteomes" id="UP001196509"/>
    </source>
</evidence>
<dbReference type="AlphaFoldDB" id="A0AAE2ZNY1"/>
<dbReference type="SUPFAM" id="SSF89733">
    <property type="entry name" value="L-sulfolactate dehydrogenase-like"/>
    <property type="match status" value="1"/>
</dbReference>
<keyword evidence="4" id="KW-1185">Reference proteome</keyword>
<dbReference type="RefSeq" id="WP_220228809.1">
    <property type="nucleotide sequence ID" value="NZ_JAICBX010000002.1"/>
</dbReference>
<evidence type="ECO:0000313" key="3">
    <source>
        <dbReference type="EMBL" id="MBW8638161.1"/>
    </source>
</evidence>
<comment type="similarity">
    <text evidence="1">Belongs to the LDH2/MDH2 oxidoreductase family.</text>
</comment>